<feature type="transmembrane region" description="Helical" evidence="1">
    <location>
        <begin position="134"/>
        <end position="155"/>
    </location>
</feature>
<keyword evidence="3" id="KW-1185">Reference proteome</keyword>
<protein>
    <submittedName>
        <fullName evidence="2">Uncharacterized protein</fullName>
    </submittedName>
</protein>
<dbReference type="Proteomes" id="UP000530514">
    <property type="component" value="Unassembled WGS sequence"/>
</dbReference>
<proteinExistence type="predicted"/>
<keyword evidence="1" id="KW-1133">Transmembrane helix</keyword>
<evidence type="ECO:0000256" key="1">
    <source>
        <dbReference type="SAM" id="Phobius"/>
    </source>
</evidence>
<dbReference type="EMBL" id="JACEIP010000034">
    <property type="protein sequence ID" value="MBA4544298.1"/>
    <property type="molecule type" value="Genomic_DNA"/>
</dbReference>
<keyword evidence="1" id="KW-0812">Transmembrane</keyword>
<accession>A0A7W1XCZ6</accession>
<feature type="transmembrane region" description="Helical" evidence="1">
    <location>
        <begin position="62"/>
        <end position="85"/>
    </location>
</feature>
<reference evidence="2 3" key="1">
    <citation type="submission" date="2020-07" db="EMBL/GenBank/DDBJ databases">
        <authorList>
            <person name="Feng H."/>
        </authorList>
    </citation>
    <scope>NUCLEOTIDE SEQUENCE [LARGE SCALE GENOMIC DNA]</scope>
    <source>
        <strain evidence="3">s-11</strain>
    </source>
</reference>
<sequence length="236" mass="26794">MKWYHKWREEAMEQYQAGYYPRHSRTPNLLVCGLYKLGYLIADFGPMLINLFDTIYTNIRKLFAFIVGLLIETSTVIVLLGTIVFSIFHSIELLRRAGATGGMEYIGLVMFEVVFISSTAILTKCVAKKKKTKLTWLGIVFSALGFIIGILFVEWSNISGMAHTRTGQIIGFTTPILLIIAEGILAYQHLSQSEEEDETRVMEIIQRNRLTVEDVRRAIQLYLNQKTDSQTGSIGQ</sequence>
<gene>
    <name evidence="2" type="ORF">H1164_15710</name>
</gene>
<organism evidence="2 3">
    <name type="scientific">Thermoactinomyces daqus</name>
    <dbReference type="NCBI Taxonomy" id="1329516"/>
    <lineage>
        <taxon>Bacteria</taxon>
        <taxon>Bacillati</taxon>
        <taxon>Bacillota</taxon>
        <taxon>Bacilli</taxon>
        <taxon>Bacillales</taxon>
        <taxon>Thermoactinomycetaceae</taxon>
        <taxon>Thermoactinomyces</taxon>
    </lineage>
</organism>
<keyword evidence="1" id="KW-0472">Membrane</keyword>
<evidence type="ECO:0000313" key="2">
    <source>
        <dbReference type="EMBL" id="MBA4544298.1"/>
    </source>
</evidence>
<feature type="transmembrane region" description="Helical" evidence="1">
    <location>
        <begin position="105"/>
        <end position="122"/>
    </location>
</feature>
<name>A0A7W1XCZ6_9BACL</name>
<comment type="caution">
    <text evidence="2">The sequence shown here is derived from an EMBL/GenBank/DDBJ whole genome shotgun (WGS) entry which is preliminary data.</text>
</comment>
<dbReference type="AlphaFoldDB" id="A0A7W1XCZ6"/>
<dbReference type="OrthoDB" id="2991537at2"/>
<dbReference type="RefSeq" id="WP_033099942.1">
    <property type="nucleotide sequence ID" value="NZ_JACEIP010000034.1"/>
</dbReference>
<evidence type="ECO:0000313" key="3">
    <source>
        <dbReference type="Proteomes" id="UP000530514"/>
    </source>
</evidence>
<feature type="transmembrane region" description="Helical" evidence="1">
    <location>
        <begin position="167"/>
        <end position="187"/>
    </location>
</feature>